<dbReference type="PANTHER" id="PTHR24172">
    <property type="entry name" value="ANK_REP_REGION DOMAIN-CONTAINING PROTEIN"/>
    <property type="match status" value="1"/>
</dbReference>
<comment type="caution">
    <text evidence="11">The sequence shown here is derived from an EMBL/GenBank/DDBJ whole genome shotgun (WGS) entry which is preliminary data.</text>
</comment>
<evidence type="ECO:0000256" key="7">
    <source>
        <dbReference type="PROSITE-ProRule" id="PRU00843"/>
    </source>
</evidence>
<sequence>MNLKKYKGRKTLMKQKAHKKHTKHRKWKKQVKQKERRKFLNNNNHPQEQNESKQENDEDNQESNEPESPKTRPSSTVNSTTRPNSRVASKSRPSSRTIETDENQNEKNKTPDPVIEGEGVIEGVVNGEDEVETLNNEGQNRRHGSSADSNVDVAALVESGNMEQLAALVLNGEGRKTPARNGSLRDLQAALDRRKFAIAKDAISPKGASPLHVAVAFGNTSIVRYLAGRFPETVQVIDDDGRTPLHYAAVLADNGHYYNLLIHLGADTRIQDKASYRSFRNRFGHTPEYYRRNQDAFSHRSLLKEFGAEEDVAEEIFADKVPEDTFSARKDLDDDDMLSVLERCYNVLHGRRSSNVSTSSAVTATSISSSTPVVNRHIKRFIFDTVKIRLTKLDHNLYDIIWPSVKKLPAHMSFRIALEEDFPLGIVAPDFYVYKVFREFLEPIIKDYNCIDLHQDLQVHPKSKFFESDSEDDKIVDVELDLDPHLKWIISGTLDATRNLQEFELPKSLNHGQLESVERLVTTVLLSKEVAKALYPLTSDEDIEEKGSGTYYTMNEVLEDPSEARVLLASNGLLVPLWNLPDSERLHGKCWPYGRGVFVNNSANLAVWINVLDHIRIVTCTSHSHPGNIGQIYSRMARIIKVLEKNLRFHFDEKLGYLSARPTTLGNTLQFNLTLMFPYLIKEPENLRHLCVVRGLTYHRTTNTSDIVRIGNQQCLGITELQCFDDFTTAVANILQLEKDLAMSNSLHIAAMFLEHFQKEKVKQRLRREKTYFYIFKENQQQIVTGSPILADDNNAVPANIDVVTIEPDENNSEDESAFNTASRDEHGQSMLHFAAARAHGRNALFQLLLETEINVAFRDELYRTARDISIQANIPENTEEIDRYVLYIATKGDTDKLVELLLDGYDHITDVVDDEAVPIVEAVSRADQPDTVSFLQSILAFEKFAVTHDHVTLSNHPANVTFRMFVPRLMGCVEDRTRCQKNGRNFYFTRMATFRGP</sequence>
<dbReference type="Pfam" id="PF02807">
    <property type="entry name" value="ATP-gua_PtransN"/>
    <property type="match status" value="1"/>
</dbReference>
<evidence type="ECO:0000256" key="8">
    <source>
        <dbReference type="SAM" id="MobiDB-lite"/>
    </source>
</evidence>
<keyword evidence="2 7" id="KW-0547">Nucleotide-binding</keyword>
<evidence type="ECO:0000259" key="10">
    <source>
        <dbReference type="PROSITE" id="PS51510"/>
    </source>
</evidence>
<dbReference type="EMBL" id="JAPWTK010000147">
    <property type="protein sequence ID" value="KAJ8947955.1"/>
    <property type="molecule type" value="Genomic_DNA"/>
</dbReference>
<dbReference type="SUPFAM" id="SSF55931">
    <property type="entry name" value="Glutamine synthetase/guanido kinase"/>
    <property type="match status" value="1"/>
</dbReference>
<comment type="caution">
    <text evidence="7">Lacks conserved residue(s) required for the propagation of feature annotation.</text>
</comment>
<dbReference type="InterPro" id="IPR002110">
    <property type="entry name" value="Ankyrin_rpt"/>
</dbReference>
<protein>
    <recommendedName>
        <fullName evidence="13">Arginine kinase</fullName>
    </recommendedName>
</protein>
<evidence type="ECO:0000256" key="3">
    <source>
        <dbReference type="ARBA" id="ARBA00022777"/>
    </source>
</evidence>
<feature type="repeat" description="ANK" evidence="5">
    <location>
        <begin position="206"/>
        <end position="226"/>
    </location>
</feature>
<feature type="region of interest" description="Disordered" evidence="8">
    <location>
        <begin position="1"/>
        <end position="118"/>
    </location>
</feature>
<evidence type="ECO:0000313" key="11">
    <source>
        <dbReference type="EMBL" id="KAJ8947955.1"/>
    </source>
</evidence>
<dbReference type="GO" id="GO:0016301">
    <property type="term" value="F:kinase activity"/>
    <property type="evidence" value="ECO:0007669"/>
    <property type="project" value="UniProtKB-KW"/>
</dbReference>
<dbReference type="Pfam" id="PF00217">
    <property type="entry name" value="ATP-gua_Ptrans"/>
    <property type="match status" value="1"/>
</dbReference>
<reference evidence="11" key="1">
    <citation type="journal article" date="2023" name="Insect Mol. Biol.">
        <title>Genome sequencing provides insights into the evolution of gene families encoding plant cell wall-degrading enzymes in longhorned beetles.</title>
        <authorList>
            <person name="Shin N.R."/>
            <person name="Okamura Y."/>
            <person name="Kirsch R."/>
            <person name="Pauchet Y."/>
        </authorList>
    </citation>
    <scope>NUCLEOTIDE SEQUENCE</scope>
    <source>
        <strain evidence="11">AMC_N1</strain>
    </source>
</reference>
<dbReference type="InterPro" id="IPR036770">
    <property type="entry name" value="Ankyrin_rpt-contain_sf"/>
</dbReference>
<feature type="domain" description="Phosphagen kinase N-terminal" evidence="9">
    <location>
        <begin position="355"/>
        <end position="450"/>
    </location>
</feature>
<dbReference type="PROSITE" id="PS50088">
    <property type="entry name" value="ANK_REPEAT"/>
    <property type="match status" value="3"/>
</dbReference>
<dbReference type="PROSITE" id="PS50297">
    <property type="entry name" value="ANK_REP_REGION"/>
    <property type="match status" value="2"/>
</dbReference>
<dbReference type="Gene3D" id="1.25.40.20">
    <property type="entry name" value="Ankyrin repeat-containing domain"/>
    <property type="match status" value="2"/>
</dbReference>
<accession>A0AAV8Y8V9</accession>
<dbReference type="SUPFAM" id="SSF48403">
    <property type="entry name" value="Ankyrin repeat"/>
    <property type="match status" value="2"/>
</dbReference>
<dbReference type="InterPro" id="IPR022414">
    <property type="entry name" value="ATP-guanido_PTrfase_cat"/>
</dbReference>
<evidence type="ECO:0000256" key="6">
    <source>
        <dbReference type="PROSITE-ProRule" id="PRU00842"/>
    </source>
</evidence>
<evidence type="ECO:0008006" key="13">
    <source>
        <dbReference type="Google" id="ProtNLM"/>
    </source>
</evidence>
<dbReference type="AlphaFoldDB" id="A0AAV8Y8V9"/>
<feature type="binding site" evidence="7">
    <location>
        <begin position="670"/>
        <end position="674"/>
    </location>
    <ligand>
        <name>ATP</name>
        <dbReference type="ChEBI" id="CHEBI:30616"/>
    </ligand>
</feature>
<feature type="binding site" evidence="7">
    <location>
        <begin position="491"/>
        <end position="495"/>
    </location>
    <ligand>
        <name>ATP</name>
        <dbReference type="ChEBI" id="CHEBI:30616"/>
    </ligand>
</feature>
<evidence type="ECO:0000313" key="12">
    <source>
        <dbReference type="Proteomes" id="UP001162162"/>
    </source>
</evidence>
<dbReference type="PROSITE" id="PS51509">
    <property type="entry name" value="PHOSPHAGEN_KINASE_N"/>
    <property type="match status" value="1"/>
</dbReference>
<feature type="repeat" description="ANK" evidence="5">
    <location>
        <begin position="827"/>
        <end position="861"/>
    </location>
</feature>
<dbReference type="PANTHER" id="PTHR24172:SF4">
    <property type="entry name" value="ANK_REP_REGION DOMAIN-CONTAINING PROTEIN"/>
    <property type="match status" value="1"/>
</dbReference>
<dbReference type="Proteomes" id="UP001162162">
    <property type="component" value="Unassembled WGS sequence"/>
</dbReference>
<keyword evidence="3 7" id="KW-0418">Kinase</keyword>
<evidence type="ECO:0000256" key="2">
    <source>
        <dbReference type="ARBA" id="ARBA00022741"/>
    </source>
</evidence>
<name>A0AAV8Y8V9_9CUCU</name>
<dbReference type="InterPro" id="IPR022413">
    <property type="entry name" value="ATP-guanido_PTrfase_N"/>
</dbReference>
<dbReference type="InterPro" id="IPR036802">
    <property type="entry name" value="ATP-guanido_PTrfase_N_sf"/>
</dbReference>
<keyword evidence="5" id="KW-0040">ANK repeat</keyword>
<keyword evidence="12" id="KW-1185">Reference proteome</keyword>
<proteinExistence type="inferred from homology"/>
<evidence type="ECO:0000256" key="5">
    <source>
        <dbReference type="PROSITE-ProRule" id="PRU00023"/>
    </source>
</evidence>
<dbReference type="GO" id="GO:0005524">
    <property type="term" value="F:ATP binding"/>
    <property type="evidence" value="ECO:0007669"/>
    <property type="project" value="UniProtKB-UniRule"/>
</dbReference>
<keyword evidence="1 7" id="KW-0808">Transferase</keyword>
<gene>
    <name evidence="11" type="ORF">NQ318_021052</name>
</gene>
<dbReference type="Pfam" id="PF12796">
    <property type="entry name" value="Ank_2"/>
    <property type="match status" value="1"/>
</dbReference>
<dbReference type="InterPro" id="IPR014746">
    <property type="entry name" value="Gln_synth/guanido_kin_cat_dom"/>
</dbReference>
<feature type="compositionally biased region" description="Acidic residues" evidence="8">
    <location>
        <begin position="56"/>
        <end position="65"/>
    </location>
</feature>
<feature type="binding site" evidence="7">
    <location>
        <begin position="694"/>
        <end position="699"/>
    </location>
    <ligand>
        <name>ATP</name>
        <dbReference type="ChEBI" id="CHEBI:30616"/>
    </ligand>
</feature>
<feature type="binding site" evidence="7">
    <location>
        <position position="616"/>
    </location>
    <ligand>
        <name>ATP</name>
        <dbReference type="ChEBI" id="CHEBI:30616"/>
    </ligand>
</feature>
<evidence type="ECO:0000256" key="1">
    <source>
        <dbReference type="ARBA" id="ARBA00022679"/>
    </source>
</evidence>
<dbReference type="PROSITE" id="PS51510">
    <property type="entry name" value="PHOSPHAGEN_KINASE_C"/>
    <property type="match status" value="1"/>
</dbReference>
<organism evidence="11 12">
    <name type="scientific">Aromia moschata</name>
    <dbReference type="NCBI Taxonomy" id="1265417"/>
    <lineage>
        <taxon>Eukaryota</taxon>
        <taxon>Metazoa</taxon>
        <taxon>Ecdysozoa</taxon>
        <taxon>Arthropoda</taxon>
        <taxon>Hexapoda</taxon>
        <taxon>Insecta</taxon>
        <taxon>Pterygota</taxon>
        <taxon>Neoptera</taxon>
        <taxon>Endopterygota</taxon>
        <taxon>Coleoptera</taxon>
        <taxon>Polyphaga</taxon>
        <taxon>Cucujiformia</taxon>
        <taxon>Chrysomeloidea</taxon>
        <taxon>Cerambycidae</taxon>
        <taxon>Cerambycinae</taxon>
        <taxon>Callichromatini</taxon>
        <taxon>Aromia</taxon>
    </lineage>
</organism>
<dbReference type="Gene3D" id="3.30.590.10">
    <property type="entry name" value="Glutamine synthetase/guanido kinase, catalytic domain"/>
    <property type="match status" value="1"/>
</dbReference>
<dbReference type="SMART" id="SM00248">
    <property type="entry name" value="ANK"/>
    <property type="match status" value="4"/>
</dbReference>
<evidence type="ECO:0000259" key="9">
    <source>
        <dbReference type="PROSITE" id="PS51509"/>
    </source>
</evidence>
<feature type="domain" description="Phosphagen kinase C-terminal" evidence="10">
    <location>
        <begin position="488"/>
        <end position="741"/>
    </location>
</feature>
<dbReference type="SUPFAM" id="SSF48034">
    <property type="entry name" value="Guanido kinase N-terminal domain"/>
    <property type="match status" value="1"/>
</dbReference>
<keyword evidence="4 7" id="KW-0067">ATP-binding</keyword>
<feature type="repeat" description="ANK" evidence="5">
    <location>
        <begin position="240"/>
        <end position="273"/>
    </location>
</feature>
<evidence type="ECO:0000256" key="4">
    <source>
        <dbReference type="ARBA" id="ARBA00022840"/>
    </source>
</evidence>
<dbReference type="Gene3D" id="1.10.135.10">
    <property type="entry name" value="ATP:guanido phosphotransferase, N-terminal domain"/>
    <property type="match status" value="1"/>
</dbReference>
<comment type="similarity">
    <text evidence="6">Belongs to the ATP:guanido phosphotransferase family.</text>
</comment>
<feature type="compositionally biased region" description="Basic residues" evidence="8">
    <location>
        <begin position="1"/>
        <end position="39"/>
    </location>
</feature>
<feature type="compositionally biased region" description="Polar residues" evidence="8">
    <location>
        <begin position="71"/>
        <end position="97"/>
    </location>
</feature>